<name>A0A2U1DF51_9LACO</name>
<keyword evidence="1" id="KW-0472">Membrane</keyword>
<gene>
    <name evidence="2" type="ORF">C7384_101215</name>
</gene>
<organism evidence="2 3">
    <name type="scientific">Convivina intestini</name>
    <dbReference type="NCBI Taxonomy" id="1505726"/>
    <lineage>
        <taxon>Bacteria</taxon>
        <taxon>Bacillati</taxon>
        <taxon>Bacillota</taxon>
        <taxon>Bacilli</taxon>
        <taxon>Lactobacillales</taxon>
        <taxon>Lactobacillaceae</taxon>
        <taxon>Convivina</taxon>
    </lineage>
</organism>
<dbReference type="EMBL" id="QEKT01000001">
    <property type="protein sequence ID" value="PVY86300.1"/>
    <property type="molecule type" value="Genomic_DNA"/>
</dbReference>
<evidence type="ECO:0000313" key="3">
    <source>
        <dbReference type="Proteomes" id="UP000245433"/>
    </source>
</evidence>
<dbReference type="AlphaFoldDB" id="A0A2U1DF51"/>
<keyword evidence="3" id="KW-1185">Reference proteome</keyword>
<dbReference type="Proteomes" id="UP000245433">
    <property type="component" value="Unassembled WGS sequence"/>
</dbReference>
<reference evidence="2 3" key="1">
    <citation type="submission" date="2018-04" db="EMBL/GenBank/DDBJ databases">
        <title>Genomic Encyclopedia of Type Strains, Phase IV (KMG-IV): sequencing the most valuable type-strain genomes for metagenomic binning, comparative biology and taxonomic classification.</title>
        <authorList>
            <person name="Goeker M."/>
        </authorList>
    </citation>
    <scope>NUCLEOTIDE SEQUENCE [LARGE SCALE GENOMIC DNA]</scope>
    <source>
        <strain evidence="2 3">DSM 28795</strain>
    </source>
</reference>
<comment type="caution">
    <text evidence="2">The sequence shown here is derived from an EMBL/GenBank/DDBJ whole genome shotgun (WGS) entry which is preliminary data.</text>
</comment>
<accession>A0A2U1DF51</accession>
<protein>
    <submittedName>
        <fullName evidence="2">Uncharacterized protein</fullName>
    </submittedName>
</protein>
<proteinExistence type="predicted"/>
<evidence type="ECO:0000313" key="2">
    <source>
        <dbReference type="EMBL" id="PVY86300.1"/>
    </source>
</evidence>
<feature type="transmembrane region" description="Helical" evidence="1">
    <location>
        <begin position="7"/>
        <end position="26"/>
    </location>
</feature>
<evidence type="ECO:0000256" key="1">
    <source>
        <dbReference type="SAM" id="Phobius"/>
    </source>
</evidence>
<keyword evidence="1" id="KW-0812">Transmembrane</keyword>
<keyword evidence="1" id="KW-1133">Transmembrane helix</keyword>
<dbReference type="RefSeq" id="WP_089937562.1">
    <property type="nucleotide sequence ID" value="NZ_CAKOEX010000001.1"/>
</dbReference>
<sequence>MQKKYKYLIVTIVSIVLTILSLELLAENNHELPYYQDEGNHVVLSDKVNKLSSGKQKDEMFKLAREALKKAINNDSKIKWENLEDKNLYIEKVNQAHQYYFGYTVQSTSPAVVRIRYNMLIEINKDDSRAEQKDLQVLDMKMALE</sequence>